<feature type="transmembrane region" description="Helical" evidence="1">
    <location>
        <begin position="12"/>
        <end position="29"/>
    </location>
</feature>
<sequence>MKKEKVSWLTNLIYFILVPVSQIIVYIFSSKSLGEITNLLAIKEKLGLSTEQFKNFQLGLAALVSIITFLVLFIIDWLLLKLLSSRSSTQALFMSLVLGIVISNLLGIIIPNTLDLKITQGIMALIQLLIVMFTYSKLSKKYGGRHDRTGTIILGITSLALGIIPYFIH</sequence>
<feature type="transmembrane region" description="Helical" evidence="1">
    <location>
        <begin position="118"/>
        <end position="138"/>
    </location>
</feature>
<accession>A0AAU9CSX3</accession>
<dbReference type="Proteomes" id="UP001321804">
    <property type="component" value="Chromosome"/>
</dbReference>
<dbReference type="RefSeq" id="WP_317695861.1">
    <property type="nucleotide sequence ID" value="NZ_AP026801.1"/>
</dbReference>
<gene>
    <name evidence="2" type="ORF">KIMC2_16590</name>
</gene>
<dbReference type="EMBL" id="AP026801">
    <property type="protein sequence ID" value="BDR57097.1"/>
    <property type="molecule type" value="Genomic_DNA"/>
</dbReference>
<protein>
    <submittedName>
        <fullName evidence="2">Uncharacterized protein</fullName>
    </submittedName>
</protein>
<feature type="transmembrane region" description="Helical" evidence="1">
    <location>
        <begin position="150"/>
        <end position="168"/>
    </location>
</feature>
<keyword evidence="3" id="KW-1185">Reference proteome</keyword>
<feature type="transmembrane region" description="Helical" evidence="1">
    <location>
        <begin position="56"/>
        <end position="79"/>
    </location>
</feature>
<evidence type="ECO:0000256" key="1">
    <source>
        <dbReference type="SAM" id="Phobius"/>
    </source>
</evidence>
<evidence type="ECO:0000313" key="2">
    <source>
        <dbReference type="EMBL" id="BDR57097.1"/>
    </source>
</evidence>
<feature type="transmembrane region" description="Helical" evidence="1">
    <location>
        <begin position="91"/>
        <end position="112"/>
    </location>
</feature>
<evidence type="ECO:0000313" key="3">
    <source>
        <dbReference type="Proteomes" id="UP001321804"/>
    </source>
</evidence>
<name>A0AAU9CSX3_9LACO</name>
<keyword evidence="1" id="KW-1133">Transmembrane helix</keyword>
<dbReference type="KEGG" id="xak:KIMC2_16590"/>
<keyword evidence="1" id="KW-0472">Membrane</keyword>
<dbReference type="AlphaFoldDB" id="A0AAU9CSX3"/>
<proteinExistence type="predicted"/>
<organism evidence="2 3">
    <name type="scientific">Xylocopilactobacillus apis</name>
    <dbReference type="NCBI Taxonomy" id="2932183"/>
    <lineage>
        <taxon>Bacteria</taxon>
        <taxon>Bacillati</taxon>
        <taxon>Bacillota</taxon>
        <taxon>Bacilli</taxon>
        <taxon>Lactobacillales</taxon>
        <taxon>Lactobacillaceae</taxon>
        <taxon>Xylocopilactobacillus</taxon>
    </lineage>
</organism>
<reference evidence="2 3" key="1">
    <citation type="journal article" date="2023" name="Microbiol. Spectr.">
        <title>Symbiosis of Carpenter Bees with Uncharacterized Lactic Acid Bacteria Showing NAD Auxotrophy.</title>
        <authorList>
            <person name="Kawasaki S."/>
            <person name="Ozawa K."/>
            <person name="Mori T."/>
            <person name="Yamamoto A."/>
            <person name="Ito M."/>
            <person name="Ohkuma M."/>
            <person name="Sakamoto M."/>
            <person name="Matsutani M."/>
        </authorList>
    </citation>
    <scope>NUCLEOTIDE SEQUENCE [LARGE SCALE GENOMIC DNA]</scope>
    <source>
        <strain evidence="2 3">KimC2</strain>
    </source>
</reference>
<keyword evidence="1" id="KW-0812">Transmembrane</keyword>